<evidence type="ECO:0000313" key="3">
    <source>
        <dbReference type="Proteomes" id="UP001195769"/>
    </source>
</evidence>
<feature type="region of interest" description="Disordered" evidence="1">
    <location>
        <begin position="520"/>
        <end position="539"/>
    </location>
</feature>
<feature type="region of interest" description="Disordered" evidence="1">
    <location>
        <begin position="170"/>
        <end position="444"/>
    </location>
</feature>
<protein>
    <submittedName>
        <fullName evidence="2">Uncharacterized protein</fullName>
    </submittedName>
</protein>
<comment type="caution">
    <text evidence="2">The sequence shown here is derived from an EMBL/GenBank/DDBJ whole genome shotgun (WGS) entry which is preliminary data.</text>
</comment>
<accession>A0AAD4HL61</accession>
<name>A0AAD4HL61_9AGAM</name>
<feature type="compositionally biased region" description="Low complexity" evidence="1">
    <location>
        <begin position="332"/>
        <end position="342"/>
    </location>
</feature>
<gene>
    <name evidence="2" type="ORF">F5891DRAFT_979227</name>
</gene>
<evidence type="ECO:0000313" key="2">
    <source>
        <dbReference type="EMBL" id="KAG1901725.1"/>
    </source>
</evidence>
<dbReference type="RefSeq" id="XP_041227300.1">
    <property type="nucleotide sequence ID" value="XM_041376856.1"/>
</dbReference>
<feature type="region of interest" description="Disordered" evidence="1">
    <location>
        <begin position="1"/>
        <end position="23"/>
    </location>
</feature>
<feature type="compositionally biased region" description="Low complexity" evidence="1">
    <location>
        <begin position="386"/>
        <end position="396"/>
    </location>
</feature>
<evidence type="ECO:0000256" key="1">
    <source>
        <dbReference type="SAM" id="MobiDB-lite"/>
    </source>
</evidence>
<proteinExistence type="predicted"/>
<dbReference type="GeneID" id="64671154"/>
<dbReference type="AlphaFoldDB" id="A0AAD4HL61"/>
<organism evidence="2 3">
    <name type="scientific">Suillus fuscotomentosus</name>
    <dbReference type="NCBI Taxonomy" id="1912939"/>
    <lineage>
        <taxon>Eukaryota</taxon>
        <taxon>Fungi</taxon>
        <taxon>Dikarya</taxon>
        <taxon>Basidiomycota</taxon>
        <taxon>Agaricomycotina</taxon>
        <taxon>Agaricomycetes</taxon>
        <taxon>Agaricomycetidae</taxon>
        <taxon>Boletales</taxon>
        <taxon>Suillineae</taxon>
        <taxon>Suillaceae</taxon>
        <taxon>Suillus</taxon>
    </lineage>
</organism>
<keyword evidence="3" id="KW-1185">Reference proteome</keyword>
<sequence>MPSRHGKPGLQATSPSRRGQYLRDRMSKSYITYPLRQHQAPLELRFAARVSGRGCRPEFTAEEVNESKLASREAARQRLVLTAWEVEESERFTAFLNGLHRENQDRLLFSDEELKKVRNVFSDRSQEQIDDDTSYLQAVYDEDCEIFRAVSAQAEVLTKHLGSHIKEDILGSMGKSSQPPHFVGKSGPSSDTDDIMDDDESDDDDDDDGDKAADGGVDGSQRKGKAAIPKPPRGSGLNPSGLPAAGQFNLSAEQPQMSAFDFDPYAQSVGERQAAQQQFHDAHGSLTYGDGGGPSSYGPTQGSSTYGDGGGPSSYGPAQGSLTYGDGGGPSSYGPAQGSSTYGDGGGPSSYGPAQGSSTYGDGGGPSSYGPAQGSSTYGDGGGPSSYGPAQGSSTYGDGGGPSSYGPTQGSASYEDDDFYNHFRDARLDSGPSFTDFPPDHHPRQVTPMPRWIEEAPDGGSNVAEPQGPLPPASNSMMIQQGEIPVSEVVHTAGPARTTRARTARRVNMPVTPYLVSRTPAVSTEQHDTPGDTQDEASSSRNIIRLAKDDINHAMGGAKVLITRLLFSRNAMVYSRSKKRRFVDRAIEDSIPQFYGPNVVFQSFITNAHRKQVANALSAKRGKMIDFARDGVCDAFQLLAPRGHSLPPTQYRIARVSRLIQGADPLMFMHDFYFDENDNIIVRAKFQNRFVMANVIRFVWYWGSASFLDTSSLKAIKNVVGVAGAATHCALYEQAKVQLDIDPFGGKAHNDKFKEIVGAMDGVTGAEKIELEQHLQYILEIGPSQARGDESSSTSDSGISD</sequence>
<dbReference type="EMBL" id="JABBWK010000020">
    <property type="protein sequence ID" value="KAG1901725.1"/>
    <property type="molecule type" value="Genomic_DNA"/>
</dbReference>
<reference evidence="2" key="1">
    <citation type="journal article" date="2020" name="New Phytol.">
        <title>Comparative genomics reveals dynamic genome evolution in host specialist ectomycorrhizal fungi.</title>
        <authorList>
            <person name="Lofgren L.A."/>
            <person name="Nguyen N.H."/>
            <person name="Vilgalys R."/>
            <person name="Ruytinx J."/>
            <person name="Liao H.L."/>
            <person name="Branco S."/>
            <person name="Kuo A."/>
            <person name="LaButti K."/>
            <person name="Lipzen A."/>
            <person name="Andreopoulos W."/>
            <person name="Pangilinan J."/>
            <person name="Riley R."/>
            <person name="Hundley H."/>
            <person name="Na H."/>
            <person name="Barry K."/>
            <person name="Grigoriev I.V."/>
            <person name="Stajich J.E."/>
            <person name="Kennedy P.G."/>
        </authorList>
    </citation>
    <scope>NUCLEOTIDE SEQUENCE</scope>
    <source>
        <strain evidence="2">FC203</strain>
    </source>
</reference>
<feature type="compositionally biased region" description="Low complexity" evidence="1">
    <location>
        <begin position="296"/>
        <end position="306"/>
    </location>
</feature>
<feature type="compositionally biased region" description="Basic and acidic residues" evidence="1">
    <location>
        <begin position="419"/>
        <end position="428"/>
    </location>
</feature>
<feature type="compositionally biased region" description="Low complexity" evidence="1">
    <location>
        <begin position="368"/>
        <end position="378"/>
    </location>
</feature>
<feature type="compositionally biased region" description="Acidic residues" evidence="1">
    <location>
        <begin position="191"/>
        <end position="209"/>
    </location>
</feature>
<feature type="compositionally biased region" description="Low complexity" evidence="1">
    <location>
        <begin position="350"/>
        <end position="360"/>
    </location>
</feature>
<feature type="compositionally biased region" description="Polar residues" evidence="1">
    <location>
        <begin position="248"/>
        <end position="257"/>
    </location>
</feature>
<dbReference type="Proteomes" id="UP001195769">
    <property type="component" value="Unassembled WGS sequence"/>
</dbReference>